<keyword evidence="2" id="KW-0472">Membrane</keyword>
<keyword evidence="2" id="KW-1133">Transmembrane helix</keyword>
<organism evidence="3 4">
    <name type="scientific">Mycena alexandri</name>
    <dbReference type="NCBI Taxonomy" id="1745969"/>
    <lineage>
        <taxon>Eukaryota</taxon>
        <taxon>Fungi</taxon>
        <taxon>Dikarya</taxon>
        <taxon>Basidiomycota</taxon>
        <taxon>Agaricomycotina</taxon>
        <taxon>Agaricomycetes</taxon>
        <taxon>Agaricomycetidae</taxon>
        <taxon>Agaricales</taxon>
        <taxon>Marasmiineae</taxon>
        <taxon>Mycenaceae</taxon>
        <taxon>Mycena</taxon>
    </lineage>
</organism>
<feature type="region of interest" description="Disordered" evidence="1">
    <location>
        <begin position="228"/>
        <end position="262"/>
    </location>
</feature>
<protein>
    <submittedName>
        <fullName evidence="3">Uncharacterized protein</fullName>
    </submittedName>
</protein>
<evidence type="ECO:0000256" key="2">
    <source>
        <dbReference type="SAM" id="Phobius"/>
    </source>
</evidence>
<feature type="compositionally biased region" description="Polar residues" evidence="1">
    <location>
        <begin position="141"/>
        <end position="156"/>
    </location>
</feature>
<accession>A0AAD6TJ09</accession>
<keyword evidence="2" id="KW-0812">Transmembrane</keyword>
<feature type="compositionally biased region" description="Basic and acidic residues" evidence="1">
    <location>
        <begin position="242"/>
        <end position="262"/>
    </location>
</feature>
<gene>
    <name evidence="3" type="ORF">C8F04DRAFT_1248035</name>
</gene>
<keyword evidence="4" id="KW-1185">Reference proteome</keyword>
<feature type="compositionally biased region" description="Low complexity" evidence="1">
    <location>
        <begin position="160"/>
        <end position="184"/>
    </location>
</feature>
<name>A0AAD6TJ09_9AGAR</name>
<dbReference type="EMBL" id="JARJCM010000002">
    <property type="protein sequence ID" value="KAJ7046993.1"/>
    <property type="molecule type" value="Genomic_DNA"/>
</dbReference>
<feature type="compositionally biased region" description="Low complexity" evidence="1">
    <location>
        <begin position="127"/>
        <end position="140"/>
    </location>
</feature>
<feature type="transmembrane region" description="Helical" evidence="2">
    <location>
        <begin position="186"/>
        <end position="210"/>
    </location>
</feature>
<dbReference type="Proteomes" id="UP001218188">
    <property type="component" value="Unassembled WGS sequence"/>
</dbReference>
<dbReference type="AlphaFoldDB" id="A0AAD6TJ09"/>
<evidence type="ECO:0000313" key="3">
    <source>
        <dbReference type="EMBL" id="KAJ7046993.1"/>
    </source>
</evidence>
<reference evidence="3" key="1">
    <citation type="submission" date="2023-03" db="EMBL/GenBank/DDBJ databases">
        <title>Massive genome expansion in bonnet fungi (Mycena s.s.) driven by repeated elements and novel gene families across ecological guilds.</title>
        <authorList>
            <consortium name="Lawrence Berkeley National Laboratory"/>
            <person name="Harder C.B."/>
            <person name="Miyauchi S."/>
            <person name="Viragh M."/>
            <person name="Kuo A."/>
            <person name="Thoen E."/>
            <person name="Andreopoulos B."/>
            <person name="Lu D."/>
            <person name="Skrede I."/>
            <person name="Drula E."/>
            <person name="Henrissat B."/>
            <person name="Morin E."/>
            <person name="Kohler A."/>
            <person name="Barry K."/>
            <person name="LaButti K."/>
            <person name="Morin E."/>
            <person name="Salamov A."/>
            <person name="Lipzen A."/>
            <person name="Mereny Z."/>
            <person name="Hegedus B."/>
            <person name="Baldrian P."/>
            <person name="Stursova M."/>
            <person name="Weitz H."/>
            <person name="Taylor A."/>
            <person name="Grigoriev I.V."/>
            <person name="Nagy L.G."/>
            <person name="Martin F."/>
            <person name="Kauserud H."/>
        </authorList>
    </citation>
    <scope>NUCLEOTIDE SEQUENCE</scope>
    <source>
        <strain evidence="3">CBHHK200</strain>
    </source>
</reference>
<proteinExistence type="predicted"/>
<comment type="caution">
    <text evidence="3">The sequence shown here is derived from an EMBL/GenBank/DDBJ whole genome shotgun (WGS) entry which is preliminary data.</text>
</comment>
<evidence type="ECO:0000313" key="4">
    <source>
        <dbReference type="Proteomes" id="UP001218188"/>
    </source>
</evidence>
<feature type="region of interest" description="Disordered" evidence="1">
    <location>
        <begin position="126"/>
        <end position="184"/>
    </location>
</feature>
<evidence type="ECO:0000256" key="1">
    <source>
        <dbReference type="SAM" id="MobiDB-lite"/>
    </source>
</evidence>
<sequence length="262" mass="26758">MQRATRRNSDLCQGKLDNPRNNGPCIVIQSNFCGSDKDCTCSNVAYILQAACDACVSSVSPPPDWSDYASSATCSGPTPSPIDPTVLPDPTASNGVASWVIAMVLANPAPTTFVVDDAYATAADIKSGSSVSPFPSQTSSLTAPTPSGHSSSTQIASGDGTTPSATSPATPIGPPLSGSSKKSSSAGAIAGGIIGALILLALVGVGVCLVRRRRRNAHTAPSAAYKAAIRAGNPSPMPYQPVRRESPKNSVRSDIHPRARPD</sequence>